<protein>
    <submittedName>
        <fullName evidence="7">Krueppel-like factor 15</fullName>
    </submittedName>
</protein>
<dbReference type="GeneID" id="106464803"/>
<keyword evidence="6" id="KW-1185">Reference proteome</keyword>
<reference evidence="7" key="1">
    <citation type="submission" date="2025-08" db="UniProtKB">
        <authorList>
            <consortium name="RefSeq"/>
        </authorList>
    </citation>
    <scope>IDENTIFICATION</scope>
    <source>
        <tissue evidence="7">Muscle</tissue>
    </source>
</reference>
<keyword evidence="3" id="KW-0862">Zinc</keyword>
<dbReference type="Pfam" id="PF00096">
    <property type="entry name" value="zf-C2H2"/>
    <property type="match status" value="3"/>
</dbReference>
<feature type="domain" description="C2H2-type" evidence="5">
    <location>
        <begin position="86"/>
        <end position="115"/>
    </location>
</feature>
<proteinExistence type="predicted"/>
<keyword evidence="2 4" id="KW-0863">Zinc-finger</keyword>
<accession>A0ABM1BEL4</accession>
<dbReference type="SMART" id="SM00355">
    <property type="entry name" value="ZnF_C2H2"/>
    <property type="match status" value="3"/>
</dbReference>
<evidence type="ECO:0000313" key="7">
    <source>
        <dbReference type="RefSeq" id="XP_013780415.1"/>
    </source>
</evidence>
<dbReference type="Proteomes" id="UP000694941">
    <property type="component" value="Unplaced"/>
</dbReference>
<dbReference type="PROSITE" id="PS00028">
    <property type="entry name" value="ZINC_FINGER_C2H2_1"/>
    <property type="match status" value="3"/>
</dbReference>
<feature type="domain" description="C2H2-type" evidence="5">
    <location>
        <begin position="56"/>
        <end position="85"/>
    </location>
</feature>
<evidence type="ECO:0000256" key="4">
    <source>
        <dbReference type="PROSITE-ProRule" id="PRU00042"/>
    </source>
</evidence>
<evidence type="ECO:0000259" key="5">
    <source>
        <dbReference type="PROSITE" id="PS50157"/>
    </source>
</evidence>
<dbReference type="PANTHER" id="PTHR23235:SF120">
    <property type="entry name" value="KRUPPEL-LIKE FACTOR 15"/>
    <property type="match status" value="1"/>
</dbReference>
<evidence type="ECO:0000256" key="3">
    <source>
        <dbReference type="ARBA" id="ARBA00022833"/>
    </source>
</evidence>
<dbReference type="SUPFAM" id="SSF57667">
    <property type="entry name" value="beta-beta-alpha zinc fingers"/>
    <property type="match status" value="1"/>
</dbReference>
<dbReference type="PROSITE" id="PS50157">
    <property type="entry name" value="ZINC_FINGER_C2H2_2"/>
    <property type="match status" value="3"/>
</dbReference>
<gene>
    <name evidence="7" type="primary">LOC106464803</name>
</gene>
<dbReference type="InterPro" id="IPR036236">
    <property type="entry name" value="Znf_C2H2_sf"/>
</dbReference>
<dbReference type="RefSeq" id="XP_013780415.1">
    <property type="nucleotide sequence ID" value="XM_013924961.1"/>
</dbReference>
<dbReference type="Gene3D" id="3.30.160.60">
    <property type="entry name" value="Classic Zinc Finger"/>
    <property type="match status" value="3"/>
</dbReference>
<dbReference type="InterPro" id="IPR013087">
    <property type="entry name" value="Znf_C2H2_type"/>
</dbReference>
<feature type="domain" description="C2H2-type" evidence="5">
    <location>
        <begin position="116"/>
        <end position="143"/>
    </location>
</feature>
<keyword evidence="1" id="KW-0479">Metal-binding</keyword>
<sequence length="160" mass="18921">MSGYLEEELKTDQELFSGSKTRNISPTVHSQEILVKRTNSARFSPPLSSSGFSRDFHCHYVGCNKIYSKRSHLQAHLRRHSGEKPFTCQWPNCGWRFSRSDELARHKRSHSGIKPYCCEICEKRFSRSDHLSKHMKIHKREKLITSREKRHLKEKIQEYC</sequence>
<dbReference type="PANTHER" id="PTHR23235">
    <property type="entry name" value="KRUEPPEL-LIKE TRANSCRIPTION FACTOR"/>
    <property type="match status" value="1"/>
</dbReference>
<evidence type="ECO:0000313" key="6">
    <source>
        <dbReference type="Proteomes" id="UP000694941"/>
    </source>
</evidence>
<name>A0ABM1BEL4_LIMPO</name>
<organism evidence="6 7">
    <name type="scientific">Limulus polyphemus</name>
    <name type="common">Atlantic horseshoe crab</name>
    <dbReference type="NCBI Taxonomy" id="6850"/>
    <lineage>
        <taxon>Eukaryota</taxon>
        <taxon>Metazoa</taxon>
        <taxon>Ecdysozoa</taxon>
        <taxon>Arthropoda</taxon>
        <taxon>Chelicerata</taxon>
        <taxon>Merostomata</taxon>
        <taxon>Xiphosura</taxon>
        <taxon>Limulidae</taxon>
        <taxon>Limulus</taxon>
    </lineage>
</organism>
<evidence type="ECO:0000256" key="1">
    <source>
        <dbReference type="ARBA" id="ARBA00022723"/>
    </source>
</evidence>
<evidence type="ECO:0000256" key="2">
    <source>
        <dbReference type="ARBA" id="ARBA00022771"/>
    </source>
</evidence>